<accession>R6JTC5</accession>
<feature type="region of interest" description="Disordered" evidence="1">
    <location>
        <begin position="189"/>
        <end position="210"/>
    </location>
</feature>
<dbReference type="AlphaFoldDB" id="R6JTC5"/>
<protein>
    <submittedName>
        <fullName evidence="2">Uncharacterized protein</fullName>
    </submittedName>
</protein>
<proteinExistence type="predicted"/>
<evidence type="ECO:0000313" key="2">
    <source>
        <dbReference type="EMBL" id="CDB61066.1"/>
    </source>
</evidence>
<gene>
    <name evidence="2" type="ORF">BN486_01400</name>
</gene>
<sequence>MKSSPLNYIDPSGKSNIPYVGDLYDYFSGKMLSDFWNGLWSYPGKVAEDINENVGKKTSEIKKAMDAAVEKASPYLKRCDDFITGITVTVKLGDEAMDSLLGMKAEGNTYLEETGDVIYWDWYDAGEQIGKILANCKNAGTLFVIVMHSMNGTGPQTVMVVADEYGNTMVMDGDAIAIENTGIVMFGGGKNNKDDKGDSETGNWNKGSFDSPEDSLDYHYGRHGDEVGATSRDQYLRKAEEFAKTAKKGSTKSRVDGAVEGTIRYKKNGKYIDIAPDGSIVSFGKQ</sequence>
<reference evidence="2" key="1">
    <citation type="submission" date="2012-11" db="EMBL/GenBank/DDBJ databases">
        <title>Dependencies among metagenomic species, viruses, plasmids and units of genetic variation.</title>
        <authorList>
            <person name="Nielsen H.B."/>
            <person name="Almeida M."/>
            <person name="Juncker A.S."/>
            <person name="Rasmussen S."/>
            <person name="Li J."/>
            <person name="Sunagawa S."/>
            <person name="Plichta D."/>
            <person name="Gautier L."/>
            <person name="Le Chatelier E."/>
            <person name="Peletier E."/>
            <person name="Bonde I."/>
            <person name="Nielsen T."/>
            <person name="Manichanh C."/>
            <person name="Arumugam M."/>
            <person name="Batto J."/>
            <person name="Santos M.B.Q.D."/>
            <person name="Blom N."/>
            <person name="Borruel N."/>
            <person name="Burgdorf K.S."/>
            <person name="Boumezbeur F."/>
            <person name="Casellas F."/>
            <person name="Dore J."/>
            <person name="Guarner F."/>
            <person name="Hansen T."/>
            <person name="Hildebrand F."/>
            <person name="Kaas R.S."/>
            <person name="Kennedy S."/>
            <person name="Kristiansen K."/>
            <person name="Kultima J.R."/>
            <person name="Leonard P."/>
            <person name="Levenez F."/>
            <person name="Lund O."/>
            <person name="Moumen B."/>
            <person name="Le Paslier D."/>
            <person name="Pons N."/>
            <person name="Pedersen O."/>
            <person name="Prifti E."/>
            <person name="Qin J."/>
            <person name="Raes J."/>
            <person name="Tap J."/>
            <person name="Tims S."/>
            <person name="Ussery D.W."/>
            <person name="Yamada T."/>
            <person name="MetaHit consortium"/>
            <person name="Renault P."/>
            <person name="Sicheritz-Ponten T."/>
            <person name="Bork P."/>
            <person name="Wang J."/>
            <person name="Brunak S."/>
            <person name="Ehrlich S.D."/>
        </authorList>
    </citation>
    <scope>NUCLEOTIDE SEQUENCE [LARGE SCALE GENOMIC DNA]</scope>
</reference>
<evidence type="ECO:0000313" key="3">
    <source>
        <dbReference type="Proteomes" id="UP000018009"/>
    </source>
</evidence>
<name>R6JTC5_9FIRM</name>
<comment type="caution">
    <text evidence="2">The sequence shown here is derived from an EMBL/GenBank/DDBJ whole genome shotgun (WGS) entry which is preliminary data.</text>
</comment>
<dbReference type="EMBL" id="CBDY010000023">
    <property type="protein sequence ID" value="CDB61066.1"/>
    <property type="molecule type" value="Genomic_DNA"/>
</dbReference>
<evidence type="ECO:0000256" key="1">
    <source>
        <dbReference type="SAM" id="MobiDB-lite"/>
    </source>
</evidence>
<organism evidence="2 3">
    <name type="scientific">[Clostridium] clostridioforme CAG:132</name>
    <dbReference type="NCBI Taxonomy" id="1263065"/>
    <lineage>
        <taxon>Bacteria</taxon>
        <taxon>Bacillati</taxon>
        <taxon>Bacillota</taxon>
        <taxon>Clostridia</taxon>
        <taxon>Lachnospirales</taxon>
        <taxon>Lachnospiraceae</taxon>
        <taxon>Enterocloster</taxon>
    </lineage>
</organism>
<dbReference type="Proteomes" id="UP000018009">
    <property type="component" value="Unassembled WGS sequence"/>
</dbReference>